<reference evidence="2 3" key="1">
    <citation type="submission" date="2018-03" db="EMBL/GenBank/DDBJ databases">
        <title>Bacteriophage NCPPB3778 and a type I-E CRISPR drive the evolution of the US Biological Select Agent, Rathayibacter toxicus.</title>
        <authorList>
            <person name="Davis E.W.II."/>
            <person name="Tabima J.F."/>
            <person name="Weisberg A.J."/>
            <person name="Dantas Lopes L."/>
            <person name="Wiseman M.S."/>
            <person name="Wiseman M.S."/>
            <person name="Pupko T."/>
            <person name="Belcher M.S."/>
            <person name="Sechler A.J."/>
            <person name="Tancos M.A."/>
            <person name="Schroeder B.K."/>
            <person name="Murray T.D."/>
            <person name="Luster D.G."/>
            <person name="Schneider W.L."/>
            <person name="Rogers E."/>
            <person name="Andreote F.D."/>
            <person name="Grunwald N.J."/>
            <person name="Putnam M.L."/>
            <person name="Chang J.H."/>
        </authorList>
    </citation>
    <scope>NUCLEOTIDE SEQUENCE [LARGE SCALE GENOMIC DNA]</scope>
    <source>
        <strain evidence="2 3">NCCPB 2253</strain>
    </source>
</reference>
<keyword evidence="1" id="KW-1133">Transmembrane helix</keyword>
<gene>
    <name evidence="2" type="ORF">C7V51_02630</name>
</gene>
<accession>A0AAD1AEW1</accession>
<sequence>MTTRPRGPVTHPAAGANLKRAAAASIIGAVILGAGAAALTIPAQAAAIEGAGGRWTPGGGYLGNYIATDGSGKRVYCVDVQMDSTASGGPGTVQSEISPVDGTRAVTGDELRKLNYAITVWGQTADANQAAAVSAYVYNFTSANWSGQGSHYIDGGDVAAITALYNQIFADTEANYTAAVGGGSGTGTGDLTFAVDSTNNYAGTLTVSNLSPADANGTITLTNGVFTDTGLSTRDGVGNNSTLNITGVAPEDGSDYKISAKAAFTSANGGGSSYDANATLYYDEIQRSAGPGTMTSGPGSFTISAEDPTTRSPNFNPVVGTTVAAKYVQAGQKFQDTLTFSSVAGADGVNNAWPQRGDDSYVEVKANGTLYYTGSKAPVESDTVPGDAVVAGSATVTTGAQGPAVTYTAASDTVAEKSGYYTWVWSINEADQSDVAKRRITDGYSFTDRFGQVPETHVSPSNIIATSQVTADTIPLSGKISDTLKADLGEGGAWLQDGTNRVPVTFRGTAYYVEGATAPSTSDTVPANAAAVGSTTITTDQPGTFTSTELTAPDAAKAGYISWVWEITEEDQPEQYRGYITEWADRFGLVNETQQLTTPTVATQAQPEAAPKSKIHDTATITGTMPATGSGLYFTAYQGVEGQPAVCDATTQIFTNKDTPQTVTETGDYDSLEFTATRTGPVYWVESLVSDKGNLIHQGECGIPNETTLVKNPTVTTKADANVVIEDEAHDTAIVDGPVAPGTTAIFNAYRQPQVGDIKTNEDGTPVLNPDGTNVLLTDADLVGATCMPTNLVGSTKDRPVAVKAGDNDRAEYLSPGLVFHDDGKVFWIETLRDADGEVIHAGECGAPGETTVVERPKVSTTAVADVTLGKAAHDTGQVTGLTPEGAYLTFNAYKKDEDVATPTCTPETAVYDGSKEHLPVAGPGSYDSKDTTFTEVGTYFWVERLWVDRDGTPVLLHEGECGAPNETTIVKAAGAGLASTGFDLAGFGVLAGLLMLTGAGVATGVAVKRRKARATA</sequence>
<organism evidence="2 3">
    <name type="scientific">Rathayibacter iranicus</name>
    <dbReference type="NCBI Taxonomy" id="59737"/>
    <lineage>
        <taxon>Bacteria</taxon>
        <taxon>Bacillati</taxon>
        <taxon>Actinomycetota</taxon>
        <taxon>Actinomycetes</taxon>
        <taxon>Micrococcales</taxon>
        <taxon>Microbacteriaceae</taxon>
        <taxon>Rathayibacter</taxon>
    </lineage>
</organism>
<evidence type="ECO:0000313" key="3">
    <source>
        <dbReference type="Proteomes" id="UP000283946"/>
    </source>
</evidence>
<keyword evidence="1" id="KW-0812">Transmembrane</keyword>
<keyword evidence="1" id="KW-0472">Membrane</keyword>
<evidence type="ECO:0000256" key="1">
    <source>
        <dbReference type="SAM" id="Phobius"/>
    </source>
</evidence>
<feature type="transmembrane region" description="Helical" evidence="1">
    <location>
        <begin position="21"/>
        <end position="41"/>
    </location>
</feature>
<proteinExistence type="predicted"/>
<dbReference type="AlphaFoldDB" id="A0AAD1AEW1"/>
<feature type="transmembrane region" description="Helical" evidence="1">
    <location>
        <begin position="985"/>
        <end position="1008"/>
    </location>
</feature>
<dbReference type="Proteomes" id="UP000283946">
    <property type="component" value="Chromosome"/>
</dbReference>
<dbReference type="RefSeq" id="WP_104354083.1">
    <property type="nucleotide sequence ID" value="NZ_CP028130.1"/>
</dbReference>
<dbReference type="KEGG" id="ria:C7V51_02630"/>
<evidence type="ECO:0000313" key="2">
    <source>
        <dbReference type="EMBL" id="AZZ54896.1"/>
    </source>
</evidence>
<dbReference type="EMBL" id="CP028130">
    <property type="protein sequence ID" value="AZZ54896.1"/>
    <property type="molecule type" value="Genomic_DNA"/>
</dbReference>
<name>A0AAD1AEW1_9MICO</name>
<protein>
    <submittedName>
        <fullName evidence="2">Uncharacterized protein</fullName>
    </submittedName>
</protein>